<evidence type="ECO:0000313" key="3">
    <source>
        <dbReference type="Proteomes" id="UP000315816"/>
    </source>
</evidence>
<gene>
    <name evidence="2" type="ORF">FIL88_00725</name>
</gene>
<feature type="transmembrane region" description="Helical" evidence="1">
    <location>
        <begin position="59"/>
        <end position="80"/>
    </location>
</feature>
<keyword evidence="1" id="KW-1133">Transmembrane helix</keyword>
<dbReference type="Proteomes" id="UP000315816">
    <property type="component" value="Unassembled WGS sequence"/>
</dbReference>
<name>A0A545SZV5_9RHOB</name>
<keyword evidence="1" id="KW-0472">Membrane</keyword>
<sequence length="175" mass="19896">MMDQLRALGWGDYLDEGEGIIWQGRPDQSVALGLDFPVVWSISGALFVCFLAVFLTQGLINATTISTLIFLALVVSACLLTDTYRRRRTWYTLTDRRAFIATDYPVIGKSIRSYRITPQVIVEFQPRTPASIFFAEEGRDYGRGRELVKVGFRRLFDGQKVYRLIQDIQMKGGAQ</sequence>
<proteinExistence type="predicted"/>
<evidence type="ECO:0008006" key="4">
    <source>
        <dbReference type="Google" id="ProtNLM"/>
    </source>
</evidence>
<comment type="caution">
    <text evidence="2">The sequence shown here is derived from an EMBL/GenBank/DDBJ whole genome shotgun (WGS) entry which is preliminary data.</text>
</comment>
<dbReference type="EMBL" id="VICH01000001">
    <property type="protein sequence ID" value="TQV70459.1"/>
    <property type="molecule type" value="Genomic_DNA"/>
</dbReference>
<dbReference type="RefSeq" id="WP_142851909.1">
    <property type="nucleotide sequence ID" value="NZ_FXWW01000002.1"/>
</dbReference>
<dbReference type="OrthoDB" id="199424at2"/>
<protein>
    <recommendedName>
        <fullName evidence="4">Aspartate carbamoyltransferase catalytic subunit</fullName>
    </recommendedName>
</protein>
<reference evidence="2 3" key="1">
    <citation type="submission" date="2019-06" db="EMBL/GenBank/DDBJ databases">
        <title>A novel species of marine bacteria.</title>
        <authorList>
            <person name="Wang Y."/>
        </authorList>
    </citation>
    <scope>NUCLEOTIDE SEQUENCE [LARGE SCALE GENOMIC DNA]</scope>
    <source>
        <strain evidence="2 3">MA1-10</strain>
    </source>
</reference>
<feature type="transmembrane region" description="Helical" evidence="1">
    <location>
        <begin position="30"/>
        <end position="53"/>
    </location>
</feature>
<organism evidence="2 3">
    <name type="scientific">Aliiroseovarius halocynthiae</name>
    <dbReference type="NCBI Taxonomy" id="985055"/>
    <lineage>
        <taxon>Bacteria</taxon>
        <taxon>Pseudomonadati</taxon>
        <taxon>Pseudomonadota</taxon>
        <taxon>Alphaproteobacteria</taxon>
        <taxon>Rhodobacterales</taxon>
        <taxon>Paracoccaceae</taxon>
        <taxon>Aliiroseovarius</taxon>
    </lineage>
</organism>
<dbReference type="AlphaFoldDB" id="A0A545SZV5"/>
<evidence type="ECO:0000256" key="1">
    <source>
        <dbReference type="SAM" id="Phobius"/>
    </source>
</evidence>
<evidence type="ECO:0000313" key="2">
    <source>
        <dbReference type="EMBL" id="TQV70459.1"/>
    </source>
</evidence>
<accession>A0A545SZV5</accession>
<keyword evidence="1" id="KW-0812">Transmembrane</keyword>
<keyword evidence="3" id="KW-1185">Reference proteome</keyword>